<gene>
    <name evidence="11" type="ORF">NJQ99_13855</name>
</gene>
<dbReference type="PANTHER" id="PTHR46173:SF1">
    <property type="entry name" value="CCA TRNA NUCLEOTIDYLTRANSFERASE 1, MITOCHONDRIAL"/>
    <property type="match status" value="1"/>
</dbReference>
<dbReference type="Pfam" id="PF12627">
    <property type="entry name" value="PolyA_pol_RNAbd"/>
    <property type="match status" value="1"/>
</dbReference>
<comment type="similarity">
    <text evidence="8">Belongs to the tRNA nucleotidyltransferase/poly(A) polymerase family.</text>
</comment>
<dbReference type="EMBL" id="JAMZFT010000003">
    <property type="protein sequence ID" value="MCP1337503.1"/>
    <property type="molecule type" value="Genomic_DNA"/>
</dbReference>
<dbReference type="GO" id="GO:0000166">
    <property type="term" value="F:nucleotide binding"/>
    <property type="evidence" value="ECO:0007669"/>
    <property type="project" value="UniProtKB-KW"/>
</dbReference>
<evidence type="ECO:0000259" key="10">
    <source>
        <dbReference type="Pfam" id="PF12627"/>
    </source>
</evidence>
<dbReference type="Proteomes" id="UP001055804">
    <property type="component" value="Unassembled WGS sequence"/>
</dbReference>
<keyword evidence="3" id="KW-0819">tRNA processing</keyword>
<dbReference type="GO" id="GO:0016779">
    <property type="term" value="F:nucleotidyltransferase activity"/>
    <property type="evidence" value="ECO:0007669"/>
    <property type="project" value="UniProtKB-KW"/>
</dbReference>
<evidence type="ECO:0000256" key="1">
    <source>
        <dbReference type="ARBA" id="ARBA00001946"/>
    </source>
</evidence>
<dbReference type="Gene3D" id="3.30.460.10">
    <property type="entry name" value="Beta Polymerase, domain 2"/>
    <property type="match status" value="1"/>
</dbReference>
<feature type="domain" description="Poly A polymerase head" evidence="9">
    <location>
        <begin position="27"/>
        <end position="148"/>
    </location>
</feature>
<evidence type="ECO:0000313" key="12">
    <source>
        <dbReference type="Proteomes" id="UP001055804"/>
    </source>
</evidence>
<reference evidence="11" key="1">
    <citation type="submission" date="2022-06" db="EMBL/GenBank/DDBJ databases">
        <title>Isolation and Genomics of Futiania mangrovii gen. nov., sp. nov., a Rare and Metabolically-versatile member in the Class Alphaproteobacteria.</title>
        <authorList>
            <person name="Liu L."/>
            <person name="Huang W.-C."/>
            <person name="Pan J."/>
            <person name="Li J."/>
            <person name="Huang Y."/>
            <person name="Du H."/>
            <person name="Liu Y."/>
            <person name="Li M."/>
        </authorList>
    </citation>
    <scope>NUCLEOTIDE SEQUENCE</scope>
    <source>
        <strain evidence="11">FT118</strain>
    </source>
</reference>
<comment type="cofactor">
    <cofactor evidence="1">
        <name>Mg(2+)</name>
        <dbReference type="ChEBI" id="CHEBI:18420"/>
    </cofactor>
</comment>
<evidence type="ECO:0000256" key="6">
    <source>
        <dbReference type="ARBA" id="ARBA00022741"/>
    </source>
</evidence>
<evidence type="ECO:0000256" key="2">
    <source>
        <dbReference type="ARBA" id="ARBA00022679"/>
    </source>
</evidence>
<keyword evidence="8" id="KW-0694">RNA-binding</keyword>
<evidence type="ECO:0000256" key="8">
    <source>
        <dbReference type="RuleBase" id="RU003953"/>
    </source>
</evidence>
<dbReference type="AlphaFoldDB" id="A0A9J6PLI7"/>
<accession>A0A9J6PLI7</accession>
<dbReference type="Pfam" id="PF01743">
    <property type="entry name" value="PolyA_pol"/>
    <property type="match status" value="1"/>
</dbReference>
<sequence length="417" mass="44417">MRIAGDWLEATATREVMAALAADGGKARFVGGCVRNALLGAEVDDIDIATPLTPDAVMARAEAAGIKSVPTGIDHGTVTLVSHGRPFEVTTLRRDVETHGRHATVAYTDDWAEDAARRDFTMNALYAEADGTLVDPLGGLEDALAGRVRFVGDPHARIGEDFLRILRFFRFHAWYGKGALDAEGLGACAAHVEGLGRISAERIGKETMKLMAARDPRTAVEGMAETGVLAQILPDAREVEAMARVVTVEIALDYNPGPMRRLVALTAGRTGRLKDSLRLSNRQAGHLDDIRTLVPRIDPHMGEAEARAEIYRAGRVVWRDAVVAGWALSGADAGDGRWQALAGLTAWEPPAFPLNGRDLADLGAAQGPALGKLLKRLEADWIAGGFAEDRAGLLAHARRLIEAEGGLRASGPRAAGS</sequence>
<evidence type="ECO:0000256" key="3">
    <source>
        <dbReference type="ARBA" id="ARBA00022694"/>
    </source>
</evidence>
<dbReference type="InterPro" id="IPR002646">
    <property type="entry name" value="PolA_pol_head_dom"/>
</dbReference>
<dbReference type="InterPro" id="IPR032828">
    <property type="entry name" value="PolyA_RNA-bd"/>
</dbReference>
<evidence type="ECO:0000256" key="4">
    <source>
        <dbReference type="ARBA" id="ARBA00022695"/>
    </source>
</evidence>
<feature type="domain" description="tRNA nucleotidyltransferase/poly(A) polymerase RNA and SrmB- binding" evidence="10">
    <location>
        <begin position="185"/>
        <end position="236"/>
    </location>
</feature>
<keyword evidence="6" id="KW-0547">Nucleotide-binding</keyword>
<keyword evidence="7" id="KW-0460">Magnesium</keyword>
<evidence type="ECO:0000259" key="9">
    <source>
        <dbReference type="Pfam" id="PF01743"/>
    </source>
</evidence>
<proteinExistence type="inferred from homology"/>
<dbReference type="RefSeq" id="WP_269333469.1">
    <property type="nucleotide sequence ID" value="NZ_JAMZFT010000003.1"/>
</dbReference>
<dbReference type="PANTHER" id="PTHR46173">
    <property type="entry name" value="CCA TRNA NUCLEOTIDYLTRANSFERASE 1, MITOCHONDRIAL"/>
    <property type="match status" value="1"/>
</dbReference>
<keyword evidence="4" id="KW-0548">Nucleotidyltransferase</keyword>
<evidence type="ECO:0000256" key="5">
    <source>
        <dbReference type="ARBA" id="ARBA00022723"/>
    </source>
</evidence>
<organism evidence="11 12">
    <name type="scientific">Futiania mangrovi</name>
    <dbReference type="NCBI Taxonomy" id="2959716"/>
    <lineage>
        <taxon>Bacteria</taxon>
        <taxon>Pseudomonadati</taxon>
        <taxon>Pseudomonadota</taxon>
        <taxon>Alphaproteobacteria</taxon>
        <taxon>Futianiales</taxon>
        <taxon>Futianiaceae</taxon>
        <taxon>Futiania</taxon>
    </lineage>
</organism>
<dbReference type="GO" id="GO:0008033">
    <property type="term" value="P:tRNA processing"/>
    <property type="evidence" value="ECO:0007669"/>
    <property type="project" value="UniProtKB-KW"/>
</dbReference>
<name>A0A9J6PLI7_9PROT</name>
<dbReference type="InterPro" id="IPR050264">
    <property type="entry name" value="Bact_CCA-adding_enz_type3_sf"/>
</dbReference>
<keyword evidence="5" id="KW-0479">Metal-binding</keyword>
<dbReference type="SUPFAM" id="SSF81891">
    <property type="entry name" value="Poly A polymerase C-terminal region-like"/>
    <property type="match status" value="1"/>
</dbReference>
<dbReference type="SUPFAM" id="SSF81301">
    <property type="entry name" value="Nucleotidyltransferase"/>
    <property type="match status" value="1"/>
</dbReference>
<keyword evidence="2 8" id="KW-0808">Transferase</keyword>
<dbReference type="Gene3D" id="1.10.3090.10">
    <property type="entry name" value="cca-adding enzyme, domain 2"/>
    <property type="match status" value="1"/>
</dbReference>
<keyword evidence="12" id="KW-1185">Reference proteome</keyword>
<dbReference type="GO" id="GO:0000049">
    <property type="term" value="F:tRNA binding"/>
    <property type="evidence" value="ECO:0007669"/>
    <property type="project" value="TreeGrafter"/>
</dbReference>
<dbReference type="CDD" id="cd05398">
    <property type="entry name" value="NT_ClassII-CCAase"/>
    <property type="match status" value="1"/>
</dbReference>
<dbReference type="GO" id="GO:0046872">
    <property type="term" value="F:metal ion binding"/>
    <property type="evidence" value="ECO:0007669"/>
    <property type="project" value="UniProtKB-KW"/>
</dbReference>
<evidence type="ECO:0000256" key="7">
    <source>
        <dbReference type="ARBA" id="ARBA00022842"/>
    </source>
</evidence>
<dbReference type="InterPro" id="IPR043519">
    <property type="entry name" value="NT_sf"/>
</dbReference>
<evidence type="ECO:0000313" key="11">
    <source>
        <dbReference type="EMBL" id="MCP1337503.1"/>
    </source>
</evidence>
<protein>
    <submittedName>
        <fullName evidence="11">CCA tRNA nucleotidyltransferase</fullName>
    </submittedName>
</protein>
<comment type="caution">
    <text evidence="11">The sequence shown here is derived from an EMBL/GenBank/DDBJ whole genome shotgun (WGS) entry which is preliminary data.</text>
</comment>